<dbReference type="EMBL" id="AKKV01000031">
    <property type="protein sequence ID" value="EIT84639.1"/>
    <property type="molecule type" value="Genomic_DNA"/>
</dbReference>
<accession>I8AGU8</accession>
<dbReference type="SUPFAM" id="SSF55729">
    <property type="entry name" value="Acyl-CoA N-acyltransferases (Nat)"/>
    <property type="match status" value="1"/>
</dbReference>
<organism evidence="2 3">
    <name type="scientific">Fictibacillus macauensis ZFHKF-1</name>
    <dbReference type="NCBI Taxonomy" id="1196324"/>
    <lineage>
        <taxon>Bacteria</taxon>
        <taxon>Bacillati</taxon>
        <taxon>Bacillota</taxon>
        <taxon>Bacilli</taxon>
        <taxon>Bacillales</taxon>
        <taxon>Fictibacillaceae</taxon>
        <taxon>Fictibacillus</taxon>
    </lineage>
</organism>
<evidence type="ECO:0000313" key="2">
    <source>
        <dbReference type="EMBL" id="EIT84639.1"/>
    </source>
</evidence>
<dbReference type="Proteomes" id="UP000004080">
    <property type="component" value="Unassembled WGS sequence"/>
</dbReference>
<dbReference type="GO" id="GO:0008080">
    <property type="term" value="F:N-acetyltransferase activity"/>
    <property type="evidence" value="ECO:0007669"/>
    <property type="project" value="InterPro"/>
</dbReference>
<reference evidence="2 3" key="1">
    <citation type="journal article" date="2012" name="J. Bacteriol.">
        <title>Genome of Bacillus macauensis ZFHKF-1, a Long-Chain-Forming Bacterium.</title>
        <authorList>
            <person name="Cai L."/>
            <person name="Zhang T."/>
        </authorList>
    </citation>
    <scope>NUCLEOTIDE SEQUENCE [LARGE SCALE GENOMIC DNA]</scope>
    <source>
        <strain evidence="2 3">ZFHKF-1</strain>
    </source>
</reference>
<keyword evidence="2" id="KW-0808">Transferase</keyword>
<feature type="domain" description="N-acetyltransferase" evidence="1">
    <location>
        <begin position="1"/>
        <end position="144"/>
    </location>
</feature>
<dbReference type="PANTHER" id="PTHR13538">
    <property type="entry name" value="N-ACETYLTRANSFERASE 6"/>
    <property type="match status" value="1"/>
</dbReference>
<dbReference type="Pfam" id="PF13673">
    <property type="entry name" value="Acetyltransf_10"/>
    <property type="match status" value="1"/>
</dbReference>
<protein>
    <submittedName>
        <fullName evidence="2">GNAT family acetyltransferase</fullName>
    </submittedName>
</protein>
<dbReference type="CDD" id="cd04301">
    <property type="entry name" value="NAT_SF"/>
    <property type="match status" value="1"/>
</dbReference>
<dbReference type="PATRIC" id="fig|1196324.3.peg.3064"/>
<dbReference type="STRING" id="1196324.A374_14965"/>
<dbReference type="OrthoDB" id="9796171at2"/>
<proteinExistence type="predicted"/>
<dbReference type="InterPro" id="IPR000182">
    <property type="entry name" value="GNAT_dom"/>
</dbReference>
<dbReference type="PANTHER" id="PTHR13538:SF4">
    <property type="entry name" value="N-ALPHA-ACETYLTRANSFERASE 80"/>
    <property type="match status" value="1"/>
</dbReference>
<dbReference type="GO" id="GO:0005737">
    <property type="term" value="C:cytoplasm"/>
    <property type="evidence" value="ECO:0007669"/>
    <property type="project" value="TreeGrafter"/>
</dbReference>
<dbReference type="PROSITE" id="PS51186">
    <property type="entry name" value="GNAT"/>
    <property type="match status" value="1"/>
</dbReference>
<name>I8AGU8_9BACL</name>
<dbReference type="eggNOG" id="COG2153">
    <property type="taxonomic scope" value="Bacteria"/>
</dbReference>
<keyword evidence="3" id="KW-1185">Reference proteome</keyword>
<dbReference type="InterPro" id="IPR039840">
    <property type="entry name" value="NAA80"/>
</dbReference>
<evidence type="ECO:0000313" key="3">
    <source>
        <dbReference type="Proteomes" id="UP000004080"/>
    </source>
</evidence>
<dbReference type="Gene3D" id="3.40.630.30">
    <property type="match status" value="1"/>
</dbReference>
<dbReference type="RefSeq" id="WP_007203069.1">
    <property type="nucleotide sequence ID" value="NZ_AKKV01000031.1"/>
</dbReference>
<evidence type="ECO:0000259" key="1">
    <source>
        <dbReference type="PROSITE" id="PS51186"/>
    </source>
</evidence>
<dbReference type="GO" id="GO:1905502">
    <property type="term" value="F:acetyl-CoA binding"/>
    <property type="evidence" value="ECO:0007669"/>
    <property type="project" value="TreeGrafter"/>
</dbReference>
<sequence length="144" mass="16388">MNIKIISTTDDAYLDALAVRKQVFVKEQGVDETLEIDDREAESRHFVLYTNTNQPFGAARLRPIEDGGKVERVCIIKEARGLGYGEQLMQAMEEEGRRMHLSSLTLYAQVQAEGFYKKLGYLTLSTEPFLDAGIWHVSMRKTLD</sequence>
<comment type="caution">
    <text evidence="2">The sequence shown here is derived from an EMBL/GenBank/DDBJ whole genome shotgun (WGS) entry which is preliminary data.</text>
</comment>
<dbReference type="InterPro" id="IPR016181">
    <property type="entry name" value="Acyl_CoA_acyltransferase"/>
</dbReference>
<dbReference type="AlphaFoldDB" id="I8AGU8"/>
<gene>
    <name evidence="2" type="ORF">A374_14965</name>
</gene>